<keyword evidence="2" id="KW-1185">Reference proteome</keyword>
<proteinExistence type="predicted"/>
<dbReference type="Proteomes" id="UP001065322">
    <property type="component" value="Chromosome"/>
</dbReference>
<evidence type="ECO:0000313" key="1">
    <source>
        <dbReference type="EMBL" id="UXD85941.1"/>
    </source>
</evidence>
<evidence type="ECO:0000313" key="2">
    <source>
        <dbReference type="Proteomes" id="UP001065322"/>
    </source>
</evidence>
<protein>
    <submittedName>
        <fullName evidence="1">Uncharacterized protein</fullName>
    </submittedName>
</protein>
<name>A0ABY6A3Y8_9GAMM</name>
<dbReference type="EMBL" id="CP054475">
    <property type="protein sequence ID" value="UXD85941.1"/>
    <property type="molecule type" value="Genomic_DNA"/>
</dbReference>
<sequence length="390" mass="42978">MFKQTALFSAIILLTACGGGSSGGSSEPLKLTLVNTSTSYSAVRIDNGDWQKLAVGNNAFTLPDDGAMVSVITICQDSNRYDVDMSQNFISQSLSSEIDSCDDASIENPEVTFSYVAPGIGVQYLDVSDSMEINSNGRVVLNQKNTPRTVVATGYRASDQKAFFFKRTNWTLADGDTPQIDFTDENYAAEVSYEVVADKNGFNYNLDYELADISLPLSLYSADNYPVISIPASMRSAGDMFRVNWQFGDDSAYNRYLSNPDTVLELAAAPAEPELSDVVFTQDGTSATISYQAWNFDDLSPSQIHLEFDTYDSATGTYVDTDYYLEPSINDTDSFSFTLLDLNSLPEMTLNIPAVSKDDLAYWFATLDNGKRYETGARMLQLTSLDNRPR</sequence>
<reference evidence="2" key="1">
    <citation type="submission" date="2020-06" db="EMBL/GenBank/DDBJ databases">
        <title>Thalassolituus marinus alknpb1M-1, a hydrocarbon-degrading bacterium isolated from the deep-sea overlying water using an in-situ strategy from the South China Sea basin.</title>
        <authorList>
            <person name="Dong C."/>
            <person name="Chen Y."/>
            <person name="Shao Z."/>
        </authorList>
    </citation>
    <scope>NUCLEOTIDE SEQUENCE [LARGE SCALE GENOMIC DNA]</scope>
    <source>
        <strain evidence="2">alknpb1M-1</strain>
    </source>
</reference>
<gene>
    <name evidence="1" type="ORF">HUF19_00070</name>
</gene>
<dbReference type="RefSeq" id="WP_260997940.1">
    <property type="nucleotide sequence ID" value="NZ_CP054475.1"/>
</dbReference>
<organism evidence="1 2">
    <name type="scientific">Thalassolituus hydrocarboniclasticus</name>
    <dbReference type="NCBI Taxonomy" id="2742796"/>
    <lineage>
        <taxon>Bacteria</taxon>
        <taxon>Pseudomonadati</taxon>
        <taxon>Pseudomonadota</taxon>
        <taxon>Gammaproteobacteria</taxon>
        <taxon>Oceanospirillales</taxon>
        <taxon>Oceanospirillaceae</taxon>
        <taxon>Thalassolituus</taxon>
    </lineage>
</organism>
<dbReference type="PROSITE" id="PS51257">
    <property type="entry name" value="PROKAR_LIPOPROTEIN"/>
    <property type="match status" value="1"/>
</dbReference>
<accession>A0ABY6A3Y8</accession>